<reference evidence="2 3" key="1">
    <citation type="submission" date="2018-08" db="EMBL/GenBank/DDBJ databases">
        <title>A genome reference for cultivated species of the human gut microbiota.</title>
        <authorList>
            <person name="Zou Y."/>
            <person name="Xue W."/>
            <person name="Luo G."/>
        </authorList>
    </citation>
    <scope>NUCLEOTIDE SEQUENCE [LARGE SCALE GENOMIC DNA]</scope>
    <source>
        <strain evidence="2 3">AF31-17AC</strain>
    </source>
</reference>
<comment type="caution">
    <text evidence="2">The sequence shown here is derived from an EMBL/GenBank/DDBJ whole genome shotgun (WGS) entry which is preliminary data.</text>
</comment>
<gene>
    <name evidence="2" type="ORF">DWZ29_09435</name>
</gene>
<dbReference type="AlphaFoldDB" id="A0A415U3F3"/>
<name>A0A415U3F3_9FIRM</name>
<dbReference type="RefSeq" id="WP_118486144.1">
    <property type="nucleotide sequence ID" value="NZ_JBGLEH010000002.1"/>
</dbReference>
<evidence type="ECO:0000313" key="2">
    <source>
        <dbReference type="EMBL" id="RHN12600.1"/>
    </source>
</evidence>
<evidence type="ECO:0000259" key="1">
    <source>
        <dbReference type="Pfam" id="PF14397"/>
    </source>
</evidence>
<dbReference type="Proteomes" id="UP000283700">
    <property type="component" value="Unassembled WGS sequence"/>
</dbReference>
<dbReference type="SUPFAM" id="SSF56059">
    <property type="entry name" value="Glutathione synthetase ATP-binding domain-like"/>
    <property type="match status" value="1"/>
</dbReference>
<dbReference type="EMBL" id="QRQO01000024">
    <property type="protein sequence ID" value="RHN12600.1"/>
    <property type="molecule type" value="Genomic_DNA"/>
</dbReference>
<accession>A0A415U3F3</accession>
<evidence type="ECO:0000313" key="3">
    <source>
        <dbReference type="Proteomes" id="UP000283700"/>
    </source>
</evidence>
<proteinExistence type="predicted"/>
<organism evidence="2 3">
    <name type="scientific">Anaerobutyricum hallii</name>
    <dbReference type="NCBI Taxonomy" id="39488"/>
    <lineage>
        <taxon>Bacteria</taxon>
        <taxon>Bacillati</taxon>
        <taxon>Bacillota</taxon>
        <taxon>Clostridia</taxon>
        <taxon>Lachnospirales</taxon>
        <taxon>Lachnospiraceae</taxon>
        <taxon>Anaerobutyricum</taxon>
    </lineage>
</organism>
<dbReference type="Pfam" id="PF14397">
    <property type="entry name" value="ATPgrasp_ST"/>
    <property type="match status" value="1"/>
</dbReference>
<sequence>MGKRKIKLLMLGLMDRIEQINAILVEKNKYKNKKRISIYNSVNLTKKQVNDTESLYTENYGKKIPLIWHRSYTAYTGNFDKNYVPELLYIPKFERYMNYNSNLANVLEDKNLLYVFAQNAHVKMPKRFLACQEGIFTDINNKTVSLADAILSVSNIGECFAKPSIGTDSGRGCEVYCFMDGKDRKTGKTCEEIIKELGKNFVMQERLICHESIKQLYDGSVNTFRIMTYRWHNEIIAAPVIMRIGKGGAYLDNAHAGGMFIALSEDGSLHEKAFTELEDSYVEHPDSKIKFKNYKISLLPKVVETVKNMHYSLPTIGVINWDMTLDEEGNPVLIEANVNGGSIWLFQMAHGCGVFGDKTPEILRWIGKMDKLNYEDRQMHHFGD</sequence>
<feature type="domain" description="Alpha-L-glutamate ligase-related protein ATP-grasp" evidence="1">
    <location>
        <begin position="96"/>
        <end position="356"/>
    </location>
</feature>
<protein>
    <recommendedName>
        <fullName evidence="1">Alpha-L-glutamate ligase-related protein ATP-grasp domain-containing protein</fullName>
    </recommendedName>
</protein>
<dbReference type="InterPro" id="IPR039523">
    <property type="entry name" value="RimK-rel_E_lig_ATP-grasp"/>
</dbReference>